<dbReference type="RefSeq" id="WP_283434253.1">
    <property type="nucleotide sequence ID" value="NZ_FXUG01000012.1"/>
</dbReference>
<proteinExistence type="predicted"/>
<feature type="compositionally biased region" description="Gly residues" evidence="1">
    <location>
        <begin position="440"/>
        <end position="449"/>
    </location>
</feature>
<sequence length="510" mass="55017">MHERTTRAIARWMFVACCAVPTGLTLLAIVITWTPWYHNHARHSVEDALALQTGLHVEIGDFERADPTTWRLYDVRLANAETLRTVATVRSLVWVADSENTVIRLSQPEIQVHALDQIADLIHDRFLCRPERTGVPVRIAADDLTLKSATTAQTLQDFDAYLETRDSVVWATVRCLPAGQRPDSDGLKAEITRDRSASPPRTSYSLQTGELSLPVAVLADYFPFLGRMGDEATFQGTAASTKQDGYAHAQWSLDLSGRFRSVDLGRLTEQLPHRVTGLASVTLDRCQIDGEGGVNISGELRSSEGWMSASLLPRVAEDLGCELTIATANDFSFDALAFRFDLYAAQLRVEGICRTQPGSEWLPAGVVVSSAGRPVVLSRDAWLPATNLARLVAPPHAVAIPLSSQTSGLLSILKPPRHSLPSLSPGASDVYQNGLVDGSGADGRSGEGSSGAMNGNATVLQGDPASLRSGVIDPNTINRNAVDPAAMEPAARIGRVQPWGNTPQSVSQPY</sequence>
<keyword evidence="2" id="KW-0472">Membrane</keyword>
<evidence type="ECO:0008006" key="5">
    <source>
        <dbReference type="Google" id="ProtNLM"/>
    </source>
</evidence>
<keyword evidence="2" id="KW-1133">Transmembrane helix</keyword>
<evidence type="ECO:0000256" key="2">
    <source>
        <dbReference type="SAM" id="Phobius"/>
    </source>
</evidence>
<dbReference type="Proteomes" id="UP001158067">
    <property type="component" value="Unassembled WGS sequence"/>
</dbReference>
<feature type="compositionally biased region" description="Basic and acidic residues" evidence="1">
    <location>
        <begin position="184"/>
        <end position="196"/>
    </location>
</feature>
<protein>
    <recommendedName>
        <fullName evidence="5">AsmA-like C-terminal domain-containing protein</fullName>
    </recommendedName>
</protein>
<accession>A0ABY1QHN0</accession>
<comment type="caution">
    <text evidence="3">The sequence shown here is derived from an EMBL/GenBank/DDBJ whole genome shotgun (WGS) entry which is preliminary data.</text>
</comment>
<gene>
    <name evidence="3" type="ORF">SAMN06265222_112117</name>
</gene>
<keyword evidence="4" id="KW-1185">Reference proteome</keyword>
<feature type="transmembrane region" description="Helical" evidence="2">
    <location>
        <begin position="12"/>
        <end position="36"/>
    </location>
</feature>
<evidence type="ECO:0000256" key="1">
    <source>
        <dbReference type="SAM" id="MobiDB-lite"/>
    </source>
</evidence>
<evidence type="ECO:0000313" key="4">
    <source>
        <dbReference type="Proteomes" id="UP001158067"/>
    </source>
</evidence>
<keyword evidence="2" id="KW-0812">Transmembrane</keyword>
<reference evidence="3 4" key="1">
    <citation type="submission" date="2017-05" db="EMBL/GenBank/DDBJ databases">
        <authorList>
            <person name="Varghese N."/>
            <person name="Submissions S."/>
        </authorList>
    </citation>
    <scope>NUCLEOTIDE SEQUENCE [LARGE SCALE GENOMIC DNA]</scope>
    <source>
        <strain evidence="3 4">DSM 25457</strain>
    </source>
</reference>
<organism evidence="3 4">
    <name type="scientific">Neorhodopirellula lusitana</name>
    <dbReference type="NCBI Taxonomy" id="445327"/>
    <lineage>
        <taxon>Bacteria</taxon>
        <taxon>Pseudomonadati</taxon>
        <taxon>Planctomycetota</taxon>
        <taxon>Planctomycetia</taxon>
        <taxon>Pirellulales</taxon>
        <taxon>Pirellulaceae</taxon>
        <taxon>Neorhodopirellula</taxon>
    </lineage>
</organism>
<feature type="region of interest" description="Disordered" evidence="1">
    <location>
        <begin position="431"/>
        <end position="484"/>
    </location>
</feature>
<feature type="region of interest" description="Disordered" evidence="1">
    <location>
        <begin position="184"/>
        <end position="205"/>
    </location>
</feature>
<evidence type="ECO:0000313" key="3">
    <source>
        <dbReference type="EMBL" id="SMP69867.1"/>
    </source>
</evidence>
<name>A0ABY1QHN0_9BACT</name>
<dbReference type="EMBL" id="FXUG01000012">
    <property type="protein sequence ID" value="SMP69867.1"/>
    <property type="molecule type" value="Genomic_DNA"/>
</dbReference>